<dbReference type="PANTHER" id="PTHR21089">
    <property type="entry name" value="SHIKIMATE DEHYDROGENASE"/>
    <property type="match status" value="1"/>
</dbReference>
<dbReference type="InterPro" id="IPR011342">
    <property type="entry name" value="Shikimate_DH"/>
</dbReference>
<evidence type="ECO:0000256" key="3">
    <source>
        <dbReference type="ARBA" id="ARBA00022857"/>
    </source>
</evidence>
<dbReference type="SUPFAM" id="SSF53223">
    <property type="entry name" value="Aminoacid dehydrogenase-like, N-terminal domain"/>
    <property type="match status" value="1"/>
</dbReference>
<feature type="domain" description="Quinate/shikimate 5-dehydrogenase/glutamyl-tRNA reductase" evidence="6">
    <location>
        <begin position="125"/>
        <end position="194"/>
    </location>
</feature>
<dbReference type="GO" id="GO:0004764">
    <property type="term" value="F:shikimate 3-dehydrogenase (NADP+) activity"/>
    <property type="evidence" value="ECO:0007669"/>
    <property type="project" value="UniProtKB-EC"/>
</dbReference>
<dbReference type="Gene3D" id="3.40.50.720">
    <property type="entry name" value="NAD(P)-binding Rossmann-like Domain"/>
    <property type="match status" value="1"/>
</dbReference>
<dbReference type="InterPro" id="IPR046346">
    <property type="entry name" value="Aminoacid_DH-like_N_sf"/>
</dbReference>
<evidence type="ECO:0000256" key="2">
    <source>
        <dbReference type="ARBA" id="ARBA00022605"/>
    </source>
</evidence>
<dbReference type="GO" id="GO:0050661">
    <property type="term" value="F:NADP binding"/>
    <property type="evidence" value="ECO:0007669"/>
    <property type="project" value="InterPro"/>
</dbReference>
<proteinExistence type="inferred from homology"/>
<dbReference type="NCBIfam" id="TIGR00507">
    <property type="entry name" value="aroE"/>
    <property type="match status" value="1"/>
</dbReference>
<dbReference type="InterPro" id="IPR022893">
    <property type="entry name" value="Shikimate_DH_fam"/>
</dbReference>
<dbReference type="EMBL" id="CAFBMM010000061">
    <property type="protein sequence ID" value="CAB4911305.1"/>
    <property type="molecule type" value="Genomic_DNA"/>
</dbReference>
<evidence type="ECO:0000256" key="1">
    <source>
        <dbReference type="ARBA" id="ARBA00012962"/>
    </source>
</evidence>
<keyword evidence="4" id="KW-0560">Oxidoreductase</keyword>
<dbReference type="CDD" id="cd01065">
    <property type="entry name" value="NAD_bind_Shikimate_DH"/>
    <property type="match status" value="1"/>
</dbReference>
<dbReference type="GO" id="GO:0019632">
    <property type="term" value="P:shikimate metabolic process"/>
    <property type="evidence" value="ECO:0007669"/>
    <property type="project" value="InterPro"/>
</dbReference>
<evidence type="ECO:0000313" key="9">
    <source>
        <dbReference type="EMBL" id="CAB4718278.1"/>
    </source>
</evidence>
<keyword evidence="3" id="KW-0521">NADP</keyword>
<feature type="domain" description="Shikimate dehydrogenase substrate binding N-terminal" evidence="7">
    <location>
        <begin position="14"/>
        <end position="96"/>
    </location>
</feature>
<keyword evidence="5" id="KW-0057">Aromatic amino acid biosynthesis</keyword>
<dbReference type="GO" id="GO:0009073">
    <property type="term" value="P:aromatic amino acid family biosynthetic process"/>
    <property type="evidence" value="ECO:0007669"/>
    <property type="project" value="UniProtKB-KW"/>
</dbReference>
<dbReference type="PANTHER" id="PTHR21089:SF1">
    <property type="entry name" value="BIFUNCTIONAL 3-DEHYDROQUINATE DEHYDRATASE_SHIKIMATE DEHYDROGENASE, CHLOROPLASTIC"/>
    <property type="match status" value="1"/>
</dbReference>
<accession>A0A6J7RG66</accession>
<dbReference type="Pfam" id="PF18317">
    <property type="entry name" value="SDH_C"/>
    <property type="match status" value="1"/>
</dbReference>
<evidence type="ECO:0000259" key="6">
    <source>
        <dbReference type="Pfam" id="PF01488"/>
    </source>
</evidence>
<dbReference type="HAMAP" id="MF_00222">
    <property type="entry name" value="Shikimate_DH_AroE"/>
    <property type="match status" value="1"/>
</dbReference>
<dbReference type="GO" id="GO:0008652">
    <property type="term" value="P:amino acid biosynthetic process"/>
    <property type="evidence" value="ECO:0007669"/>
    <property type="project" value="UniProtKB-KW"/>
</dbReference>
<evidence type="ECO:0000256" key="5">
    <source>
        <dbReference type="ARBA" id="ARBA00023141"/>
    </source>
</evidence>
<dbReference type="GO" id="GO:0009423">
    <property type="term" value="P:chorismate biosynthetic process"/>
    <property type="evidence" value="ECO:0007669"/>
    <property type="project" value="UniProtKB-UniPathway"/>
</dbReference>
<dbReference type="InterPro" id="IPR036291">
    <property type="entry name" value="NAD(P)-bd_dom_sf"/>
</dbReference>
<name>A0A6J7RG66_9ZZZZ</name>
<dbReference type="EMBL" id="CAEZYK010000015">
    <property type="protein sequence ID" value="CAB4718278.1"/>
    <property type="molecule type" value="Genomic_DNA"/>
</dbReference>
<dbReference type="EC" id="1.1.1.25" evidence="1"/>
<feature type="domain" description="SDH C-terminal" evidence="8">
    <location>
        <begin position="244"/>
        <end position="273"/>
    </location>
</feature>
<dbReference type="Pfam" id="PF01488">
    <property type="entry name" value="Shikimate_DH"/>
    <property type="match status" value="1"/>
</dbReference>
<dbReference type="EMBL" id="CAFBOF010000047">
    <property type="protein sequence ID" value="CAB4986294.1"/>
    <property type="molecule type" value="Genomic_DNA"/>
</dbReference>
<dbReference type="UniPathway" id="UPA00053">
    <property type="reaction ID" value="UER00087"/>
</dbReference>
<evidence type="ECO:0000259" key="7">
    <source>
        <dbReference type="Pfam" id="PF08501"/>
    </source>
</evidence>
<dbReference type="AlphaFoldDB" id="A0A6J7RG66"/>
<evidence type="ECO:0000313" key="10">
    <source>
        <dbReference type="EMBL" id="CAB4911305.1"/>
    </source>
</evidence>
<dbReference type="Gene3D" id="3.40.50.10860">
    <property type="entry name" value="Leucine Dehydrogenase, chain A, domain 1"/>
    <property type="match status" value="1"/>
</dbReference>
<dbReference type="SUPFAM" id="SSF51735">
    <property type="entry name" value="NAD(P)-binding Rossmann-fold domains"/>
    <property type="match status" value="1"/>
</dbReference>
<dbReference type="InterPro" id="IPR006151">
    <property type="entry name" value="Shikm_DH/Glu-tRNA_Rdtase"/>
</dbReference>
<dbReference type="GO" id="GO:0005829">
    <property type="term" value="C:cytosol"/>
    <property type="evidence" value="ECO:0007669"/>
    <property type="project" value="TreeGrafter"/>
</dbReference>
<sequence>MNPEISGVTQIVGVIGDPVSQSLSPAIWNAGFSQAQMDWRFLAFPVAAGQVASALAGVRALKIAGVSVTMPHKSDAALACDELDDTASALSSVNLVRLVGTKLLGTSTDGSGFISALTDQGIDPASSRVVVFGSGAAARAITHALGSLGADVVVVARNEEKSKKVANLAPGAKVEKIDALDQAVMTADVLVNATPLGMGESGTSVPVANEALAQLKLVFDTVYHPAQTPLIQQAKSLGVATTNGLGMLVHQAACSFTLLTGVAAPIAAMRSAVGQ</sequence>
<dbReference type="EMBL" id="CAFBPQ010000034">
    <property type="protein sequence ID" value="CAB5027747.1"/>
    <property type="molecule type" value="Genomic_DNA"/>
</dbReference>
<dbReference type="InterPro" id="IPR013708">
    <property type="entry name" value="Shikimate_DH-bd_N"/>
</dbReference>
<reference evidence="12" key="1">
    <citation type="submission" date="2020-05" db="EMBL/GenBank/DDBJ databases">
        <authorList>
            <person name="Chiriac C."/>
            <person name="Salcher M."/>
            <person name="Ghai R."/>
            <person name="Kavagutti S V."/>
        </authorList>
    </citation>
    <scope>NUCLEOTIDE SEQUENCE</scope>
</reference>
<gene>
    <name evidence="9" type="ORF">UFOPK2683_00420</name>
    <name evidence="10" type="ORF">UFOPK3605_01133</name>
    <name evidence="11" type="ORF">UFOPK3897_01440</name>
    <name evidence="12" type="ORF">UFOPK4121_01082</name>
</gene>
<dbReference type="Pfam" id="PF08501">
    <property type="entry name" value="Shikimate_dh_N"/>
    <property type="match status" value="1"/>
</dbReference>
<evidence type="ECO:0000313" key="12">
    <source>
        <dbReference type="EMBL" id="CAB5027747.1"/>
    </source>
</evidence>
<evidence type="ECO:0000259" key="8">
    <source>
        <dbReference type="Pfam" id="PF18317"/>
    </source>
</evidence>
<protein>
    <recommendedName>
        <fullName evidence="1">shikimate dehydrogenase (NADP(+))</fullName>
        <ecNumber evidence="1">1.1.1.25</ecNumber>
    </recommendedName>
</protein>
<dbReference type="InterPro" id="IPR041121">
    <property type="entry name" value="SDH_C"/>
</dbReference>
<keyword evidence="2" id="KW-0028">Amino-acid biosynthesis</keyword>
<organism evidence="12">
    <name type="scientific">freshwater metagenome</name>
    <dbReference type="NCBI Taxonomy" id="449393"/>
    <lineage>
        <taxon>unclassified sequences</taxon>
        <taxon>metagenomes</taxon>
        <taxon>ecological metagenomes</taxon>
    </lineage>
</organism>
<evidence type="ECO:0000313" key="11">
    <source>
        <dbReference type="EMBL" id="CAB4986294.1"/>
    </source>
</evidence>
<evidence type="ECO:0000256" key="4">
    <source>
        <dbReference type="ARBA" id="ARBA00023002"/>
    </source>
</evidence>